<dbReference type="AlphaFoldDB" id="A0A136IN27"/>
<evidence type="ECO:0000256" key="3">
    <source>
        <dbReference type="SAM" id="SignalP"/>
    </source>
</evidence>
<feature type="transmembrane region" description="Helical" evidence="2">
    <location>
        <begin position="115"/>
        <end position="134"/>
    </location>
</feature>
<reference evidence="5" key="1">
    <citation type="submission" date="2016-02" db="EMBL/GenBank/DDBJ databases">
        <title>Draft genome sequence of Microdochium bolleyi, a fungal endophyte of beachgrass.</title>
        <authorList>
            <consortium name="DOE Joint Genome Institute"/>
            <person name="David A.S."/>
            <person name="May G."/>
            <person name="Haridas S."/>
            <person name="Lim J."/>
            <person name="Wang M."/>
            <person name="Labutti K."/>
            <person name="Lipzen A."/>
            <person name="Barry K."/>
            <person name="Grigoriev I.V."/>
        </authorList>
    </citation>
    <scope>NUCLEOTIDE SEQUENCE [LARGE SCALE GENOMIC DNA]</scope>
    <source>
        <strain evidence="5">J235TASD1</strain>
    </source>
</reference>
<evidence type="ECO:0000313" key="4">
    <source>
        <dbReference type="EMBL" id="KXJ86355.1"/>
    </source>
</evidence>
<keyword evidence="2" id="KW-0812">Transmembrane</keyword>
<proteinExistence type="predicted"/>
<feature type="transmembrane region" description="Helical" evidence="2">
    <location>
        <begin position="308"/>
        <end position="337"/>
    </location>
</feature>
<dbReference type="EMBL" id="KQ964268">
    <property type="protein sequence ID" value="KXJ86355.1"/>
    <property type="molecule type" value="Genomic_DNA"/>
</dbReference>
<evidence type="ECO:0000256" key="1">
    <source>
        <dbReference type="SAM" id="MobiDB-lite"/>
    </source>
</evidence>
<keyword evidence="3" id="KW-0732">Signal</keyword>
<protein>
    <submittedName>
        <fullName evidence="4">Uncharacterized protein</fullName>
    </submittedName>
</protein>
<feature type="signal peptide" evidence="3">
    <location>
        <begin position="1"/>
        <end position="20"/>
    </location>
</feature>
<dbReference type="OrthoDB" id="3009728at2759"/>
<feature type="region of interest" description="Disordered" evidence="1">
    <location>
        <begin position="242"/>
        <end position="276"/>
    </location>
</feature>
<keyword evidence="2" id="KW-0472">Membrane</keyword>
<feature type="transmembrane region" description="Helical" evidence="2">
    <location>
        <begin position="178"/>
        <end position="203"/>
    </location>
</feature>
<keyword evidence="5" id="KW-1185">Reference proteome</keyword>
<keyword evidence="2" id="KW-1133">Transmembrane helix</keyword>
<gene>
    <name evidence="4" type="ORF">Micbo1qcDRAFT_168416</name>
</gene>
<feature type="transmembrane region" description="Helical" evidence="2">
    <location>
        <begin position="209"/>
        <end position="231"/>
    </location>
</feature>
<feature type="chain" id="PRO_5007292858" evidence="3">
    <location>
        <begin position="21"/>
        <end position="412"/>
    </location>
</feature>
<sequence length="412" mass="45714">MALRWTCFVFLVLAVGSVQALPTTHFDKFFPFWDEKLQGILRNNCSAELEVYKTGDRPEGAGLSSLITPVINCVLETLPEFQKAEMAASAVVLGLVPTILQTLGSTPAETALLALRRPFLAFLLALGSPSVAIMKTSEFMMTVRDLVEHGDTRPTTISSYRWRHVTSKWRMAMSVAEYIITGAAVANVIYLAVQLGFNAIVMFAPETIFMVPLWTFICVIIHLGGVLILYLKLKIENNGPQAGPVHQMRNPEPYSNSSSGQQYHSTAVSGPPSDSIGILRRRTTVLSEEFTPAAFQEPKRLRWRQETILVNFLIWVLSIGTLINLVLGSMIFSSLLFFSVRDVLLLVARYLVSTLVCRAIVRIELSGMKECTFYEGLDENGDGHGGQAVAAGFESDMVPLKQMHQYQRQMSN</sequence>
<dbReference type="InParanoid" id="A0A136IN27"/>
<accession>A0A136IN27</accession>
<feature type="compositionally biased region" description="Polar residues" evidence="1">
    <location>
        <begin position="253"/>
        <end position="268"/>
    </location>
</feature>
<evidence type="ECO:0000313" key="5">
    <source>
        <dbReference type="Proteomes" id="UP000070501"/>
    </source>
</evidence>
<name>A0A136IN27_9PEZI</name>
<dbReference type="Proteomes" id="UP000070501">
    <property type="component" value="Unassembled WGS sequence"/>
</dbReference>
<evidence type="ECO:0000256" key="2">
    <source>
        <dbReference type="SAM" id="Phobius"/>
    </source>
</evidence>
<organism evidence="4 5">
    <name type="scientific">Microdochium bolleyi</name>
    <dbReference type="NCBI Taxonomy" id="196109"/>
    <lineage>
        <taxon>Eukaryota</taxon>
        <taxon>Fungi</taxon>
        <taxon>Dikarya</taxon>
        <taxon>Ascomycota</taxon>
        <taxon>Pezizomycotina</taxon>
        <taxon>Sordariomycetes</taxon>
        <taxon>Xylariomycetidae</taxon>
        <taxon>Xylariales</taxon>
        <taxon>Microdochiaceae</taxon>
        <taxon>Microdochium</taxon>
    </lineage>
</organism>